<protein>
    <submittedName>
        <fullName evidence="2">Uncharacterized protein</fullName>
    </submittedName>
</protein>
<keyword evidence="3" id="KW-1185">Reference proteome</keyword>
<feature type="compositionally biased region" description="Basic and acidic residues" evidence="1">
    <location>
        <begin position="90"/>
        <end position="105"/>
    </location>
</feature>
<gene>
    <name evidence="2" type="ORF">VM1G_03509</name>
</gene>
<feature type="region of interest" description="Disordered" evidence="1">
    <location>
        <begin position="90"/>
        <end position="161"/>
    </location>
</feature>
<reference evidence="2" key="1">
    <citation type="submission" date="2014-12" db="EMBL/GenBank/DDBJ databases">
        <title>Genome Sequence of Valsa Canker Pathogens Uncovers a Specific Adaption of Colonization on Woody Bark.</title>
        <authorList>
            <person name="Yin Z."/>
            <person name="Liu H."/>
            <person name="Gao X."/>
            <person name="Li Z."/>
            <person name="Song N."/>
            <person name="Ke X."/>
            <person name="Dai Q."/>
            <person name="Wu Y."/>
            <person name="Sun Y."/>
            <person name="Xu J.-R."/>
            <person name="Kang Z.K."/>
            <person name="Wang L."/>
            <person name="Huang L."/>
        </authorList>
    </citation>
    <scope>NUCLEOTIDE SEQUENCE [LARGE SCALE GENOMIC DNA]</scope>
    <source>
        <strain evidence="2">03-8</strain>
    </source>
</reference>
<evidence type="ECO:0000313" key="2">
    <source>
        <dbReference type="EMBL" id="KUI67293.1"/>
    </source>
</evidence>
<evidence type="ECO:0000256" key="1">
    <source>
        <dbReference type="SAM" id="MobiDB-lite"/>
    </source>
</evidence>
<sequence>MCVITVSLALCDTNCSYPDADVPAGCLKIYPFTSVEIHCPDSACILGSCGNVAMFKDESQDGSRIDKRICESCVAWSALMRNKRGKKLTEQKLEENVQPQRRQEQEELDSDGQEVIMTPVESSESSESEMDASNEVQERRAAVRANHTDGTVGLLETHTVP</sequence>
<dbReference type="AlphaFoldDB" id="A0A194VTP0"/>
<accession>A0A194VTP0</accession>
<proteinExistence type="predicted"/>
<dbReference type="OrthoDB" id="5217991at2759"/>
<organism evidence="2 3">
    <name type="scientific">Cytospora mali</name>
    <name type="common">Apple Valsa canker fungus</name>
    <name type="synonym">Valsa mali</name>
    <dbReference type="NCBI Taxonomy" id="578113"/>
    <lineage>
        <taxon>Eukaryota</taxon>
        <taxon>Fungi</taxon>
        <taxon>Dikarya</taxon>
        <taxon>Ascomycota</taxon>
        <taxon>Pezizomycotina</taxon>
        <taxon>Sordariomycetes</taxon>
        <taxon>Sordariomycetidae</taxon>
        <taxon>Diaporthales</taxon>
        <taxon>Cytosporaceae</taxon>
        <taxon>Cytospora</taxon>
    </lineage>
</organism>
<evidence type="ECO:0000313" key="3">
    <source>
        <dbReference type="Proteomes" id="UP000078559"/>
    </source>
</evidence>
<name>A0A194VTP0_CYTMA</name>
<dbReference type="Proteomes" id="UP000078559">
    <property type="component" value="Chromosome 3"/>
</dbReference>
<dbReference type="EMBL" id="CM003100">
    <property type="protein sequence ID" value="KUI67293.1"/>
    <property type="molecule type" value="Genomic_DNA"/>
</dbReference>